<proteinExistence type="predicted"/>
<evidence type="ECO:0000259" key="1">
    <source>
        <dbReference type="PROSITE" id="PS50127"/>
    </source>
</evidence>
<organism evidence="2 4">
    <name type="scientific">Adineta steineri</name>
    <dbReference type="NCBI Taxonomy" id="433720"/>
    <lineage>
        <taxon>Eukaryota</taxon>
        <taxon>Metazoa</taxon>
        <taxon>Spiralia</taxon>
        <taxon>Gnathifera</taxon>
        <taxon>Rotifera</taxon>
        <taxon>Eurotatoria</taxon>
        <taxon>Bdelloidea</taxon>
        <taxon>Adinetida</taxon>
        <taxon>Adinetidae</taxon>
        <taxon>Adineta</taxon>
    </lineage>
</organism>
<dbReference type="Proteomes" id="UP000663845">
    <property type="component" value="Unassembled WGS sequence"/>
</dbReference>
<comment type="caution">
    <text evidence="2">The sequence shown here is derived from an EMBL/GenBank/DDBJ whole genome shotgun (WGS) entry which is preliminary data.</text>
</comment>
<dbReference type="InterPro" id="IPR000608">
    <property type="entry name" value="UBC"/>
</dbReference>
<reference evidence="2" key="1">
    <citation type="submission" date="2021-02" db="EMBL/GenBank/DDBJ databases">
        <authorList>
            <person name="Nowell W R."/>
        </authorList>
    </citation>
    <scope>NUCLEOTIDE SEQUENCE</scope>
</reference>
<dbReference type="Pfam" id="PF00179">
    <property type="entry name" value="UQ_con"/>
    <property type="match status" value="1"/>
</dbReference>
<name>A0A815M2Q0_9BILA</name>
<dbReference type="EMBL" id="CAJOAZ010005259">
    <property type="protein sequence ID" value="CAF4093563.1"/>
    <property type="molecule type" value="Genomic_DNA"/>
</dbReference>
<feature type="domain" description="UBC core" evidence="1">
    <location>
        <begin position="231"/>
        <end position="406"/>
    </location>
</feature>
<dbReference type="PROSITE" id="PS50127">
    <property type="entry name" value="UBC_2"/>
    <property type="match status" value="1"/>
</dbReference>
<dbReference type="InterPro" id="IPR016135">
    <property type="entry name" value="UBQ-conjugating_enzyme/RWD"/>
</dbReference>
<evidence type="ECO:0000313" key="3">
    <source>
        <dbReference type="EMBL" id="CAF4093563.1"/>
    </source>
</evidence>
<protein>
    <recommendedName>
        <fullName evidence="1">UBC core domain-containing protein</fullName>
    </recommendedName>
</protein>
<dbReference type="SMART" id="SM00212">
    <property type="entry name" value="UBCc"/>
    <property type="match status" value="1"/>
</dbReference>
<dbReference type="Proteomes" id="UP000663844">
    <property type="component" value="Unassembled WGS sequence"/>
</dbReference>
<evidence type="ECO:0000313" key="4">
    <source>
        <dbReference type="Proteomes" id="UP000663845"/>
    </source>
</evidence>
<dbReference type="AlphaFoldDB" id="A0A815M2Q0"/>
<dbReference type="SUPFAM" id="SSF54495">
    <property type="entry name" value="UBC-like"/>
    <property type="match status" value="1"/>
</dbReference>
<dbReference type="Gene3D" id="3.10.110.10">
    <property type="entry name" value="Ubiquitin Conjugating Enzyme"/>
    <property type="match status" value="1"/>
</dbReference>
<dbReference type="EMBL" id="CAJNOG010001161">
    <property type="protein sequence ID" value="CAF1415892.1"/>
    <property type="molecule type" value="Genomic_DNA"/>
</dbReference>
<evidence type="ECO:0000313" key="2">
    <source>
        <dbReference type="EMBL" id="CAF1415892.1"/>
    </source>
</evidence>
<sequence length="409" mass="47148">MSNDKIPLTLLEHLPVEIFLQICAFLPLHELVTSFSGLNFNIDSMIQSVRGRYHGIRYNDIEAINLLQLFPNPIDRLVVVNADMVDLTSLINLRSLTLEYGTKAQLNTIRPHYFPKLQIIHIKALHTTLNDSMETISDLFQVILSNGFPELRICTALDIGTVPFSDTWTGSSSLQMLNLKMETDQDCKKLLSKLPDGCQLTTYENSSIDQITVVGLEDHDWWQMINIRKNNRVRRELLKLEQLELENKFILDISPMAPLPDINKPPPRFNNSRMTKRPLRKDIMIIQGRILLQSELYCRASFLIEIALPREYPFKRPEITFLDPIYHPNISTSDKYCDCSCDFDFTAGGSYRPTTSLDSIITTIIHIIDSPFIGEESHNPERLLVYRNDYQTFCKKALECTLSYGRPRY</sequence>
<accession>A0A815M2Q0</accession>
<gene>
    <name evidence="2" type="ORF">JYZ213_LOCUS38671</name>
    <name evidence="3" type="ORF">OXD698_LOCUS35030</name>
</gene>